<feature type="domain" description="PRD" evidence="8">
    <location>
        <begin position="309"/>
        <end position="416"/>
    </location>
</feature>
<evidence type="ECO:0000256" key="1">
    <source>
        <dbReference type="ARBA" id="ARBA00022679"/>
    </source>
</evidence>
<dbReference type="EMBL" id="JACXAI010000038">
    <property type="protein sequence ID" value="MBD1382868.1"/>
    <property type="molecule type" value="Genomic_DNA"/>
</dbReference>
<dbReference type="Pfam" id="PF00359">
    <property type="entry name" value="PTS_EIIA_2"/>
    <property type="match status" value="1"/>
</dbReference>
<accession>A0A926NMY4</accession>
<dbReference type="InterPro" id="IPR007737">
    <property type="entry name" value="Mga_HTH"/>
</dbReference>
<dbReference type="GO" id="GO:0008982">
    <property type="term" value="F:protein-N(PI)-phosphohistidine-sugar phosphotransferase activity"/>
    <property type="evidence" value="ECO:0007669"/>
    <property type="project" value="InterPro"/>
</dbReference>
<dbReference type="Gene3D" id="3.40.50.2300">
    <property type="match status" value="1"/>
</dbReference>
<keyword evidence="3" id="KW-0805">Transcription regulation</keyword>
<dbReference type="Proteomes" id="UP000626844">
    <property type="component" value="Unassembled WGS sequence"/>
</dbReference>
<dbReference type="CDD" id="cd00211">
    <property type="entry name" value="PTS_IIA_fru"/>
    <property type="match status" value="1"/>
</dbReference>
<keyword evidence="5" id="KW-0804">Transcription</keyword>
<evidence type="ECO:0000256" key="4">
    <source>
        <dbReference type="ARBA" id="ARBA00023159"/>
    </source>
</evidence>
<dbReference type="PROSITE" id="PS51094">
    <property type="entry name" value="PTS_EIIA_TYPE_2"/>
    <property type="match status" value="1"/>
</dbReference>
<evidence type="ECO:0000256" key="5">
    <source>
        <dbReference type="ARBA" id="ARBA00023163"/>
    </source>
</evidence>
<dbReference type="SUPFAM" id="SSF63520">
    <property type="entry name" value="PTS-regulatory domain, PRD"/>
    <property type="match status" value="2"/>
</dbReference>
<dbReference type="AlphaFoldDB" id="A0A926NMY4"/>
<evidence type="ECO:0000259" key="8">
    <source>
        <dbReference type="PROSITE" id="PS51372"/>
    </source>
</evidence>
<name>A0A926NMY4_9BACI</name>
<organism evidence="9 10">
    <name type="scientific">Metabacillus arenae</name>
    <dbReference type="NCBI Taxonomy" id="2771434"/>
    <lineage>
        <taxon>Bacteria</taxon>
        <taxon>Bacillati</taxon>
        <taxon>Bacillota</taxon>
        <taxon>Bacilli</taxon>
        <taxon>Bacillales</taxon>
        <taxon>Bacillaceae</taxon>
        <taxon>Metabacillus</taxon>
    </lineage>
</organism>
<dbReference type="InterPro" id="IPR050661">
    <property type="entry name" value="BglG_antiterminators"/>
</dbReference>
<proteinExistence type="predicted"/>
<keyword evidence="4" id="KW-0010">Activator</keyword>
<dbReference type="CDD" id="cd05568">
    <property type="entry name" value="PTS_IIB_bgl_like"/>
    <property type="match status" value="1"/>
</dbReference>
<dbReference type="RefSeq" id="WP_191161465.1">
    <property type="nucleotide sequence ID" value="NZ_JACXAI010000038.1"/>
</dbReference>
<dbReference type="InterPro" id="IPR036634">
    <property type="entry name" value="PRD_sf"/>
</dbReference>
<dbReference type="InterPro" id="IPR003501">
    <property type="entry name" value="PTS_EIIB_2/3"/>
</dbReference>
<evidence type="ECO:0000313" key="9">
    <source>
        <dbReference type="EMBL" id="MBD1382868.1"/>
    </source>
</evidence>
<dbReference type="PANTHER" id="PTHR30185:SF9">
    <property type="entry name" value="MANNITOL-SPECIFIC PHOSPHOTRANSFERASE ENZYME IIA COMPONENT"/>
    <property type="match status" value="1"/>
</dbReference>
<evidence type="ECO:0000259" key="7">
    <source>
        <dbReference type="PROSITE" id="PS51099"/>
    </source>
</evidence>
<dbReference type="Pfam" id="PF00874">
    <property type="entry name" value="PRD"/>
    <property type="match status" value="2"/>
</dbReference>
<evidence type="ECO:0000256" key="3">
    <source>
        <dbReference type="ARBA" id="ARBA00023015"/>
    </source>
</evidence>
<feature type="domain" description="PRD" evidence="8">
    <location>
        <begin position="198"/>
        <end position="303"/>
    </location>
</feature>
<dbReference type="Pfam" id="PF02302">
    <property type="entry name" value="PTS_IIB"/>
    <property type="match status" value="1"/>
</dbReference>
<keyword evidence="2" id="KW-0677">Repeat</keyword>
<sequence>MTLDHRCIEILTKIIQTPRYVQTSEIMEGLNISKRTVYYDVEKINDWLKDNHFEPLSYVRSAGFYVSDEARIQIKQTVNQLEHQQIYEYSPQEREAWAVILILTREKRILLQTFLDRFHVSRSTILADLKQVKRDLRSYQVTLNFKKEIGYYISGSEQNKRKVLVAYITQLINTHGWSHLLSDIQRGIESGGLLSPNVFSRLTFEQIYNILNEAEQVIGVRYADDVIRHLSLHIVSFTKRFTQGKYVSMDAVEKEVIEKTREFEAAKYICQKIESVSSVSIPEDEIFYMTTYLLGAKISEYEHEPPEDLDALNLKQIIRNMVDDFQTYACVLFEKRVDLEKNLFLHLKPAYYRTKYGIELENALTESVKSKYEDIYVLTEKVIHHFEYVLGKKISNDEIAYVAMHFGGWIEKEGVVVQTRKKAVVVCASGIGTSRLVQKQMEDLIPSLDVVDVMTRREYENSQLDNIDFIISTTPVEKKRDVPLFIVSPILSNAEKTTLLAQIQSTPEKAQTDQVDSLLAIMKKHGVITDEQALQQELKQYFITNQTALKEVRKKPMLHEILTKETIQFVDKVENWQEAIRLSAEPLLTNGSIRKDYVDAMILNIEKLGPYVVIAPKIALPHARPEEGVNSIGMSFLRIKEGCSFSEKPEHRVNLVFVLAAIDNETHLKALSQFSTMLSDSGNLEKLEQAETSSDVLTIIQKYSN</sequence>
<dbReference type="Gene3D" id="1.10.1790.10">
    <property type="entry name" value="PRD domain"/>
    <property type="match status" value="2"/>
</dbReference>
<dbReference type="Gene3D" id="3.40.930.10">
    <property type="entry name" value="Mannitol-specific EII, Chain A"/>
    <property type="match status" value="1"/>
</dbReference>
<evidence type="ECO:0000313" key="10">
    <source>
        <dbReference type="Proteomes" id="UP000626844"/>
    </source>
</evidence>
<dbReference type="PROSITE" id="PS51372">
    <property type="entry name" value="PRD_2"/>
    <property type="match status" value="2"/>
</dbReference>
<dbReference type="InterPro" id="IPR013011">
    <property type="entry name" value="PTS_EIIB_2"/>
</dbReference>
<feature type="domain" description="PTS EIIB type-2" evidence="7">
    <location>
        <begin position="421"/>
        <end position="511"/>
    </location>
</feature>
<dbReference type="GO" id="GO:0009401">
    <property type="term" value="P:phosphoenolpyruvate-dependent sugar phosphotransferase system"/>
    <property type="evidence" value="ECO:0007669"/>
    <property type="project" value="InterPro"/>
</dbReference>
<dbReference type="Pfam" id="PF05043">
    <property type="entry name" value="Mga"/>
    <property type="match status" value="1"/>
</dbReference>
<comment type="caution">
    <text evidence="9">The sequence shown here is derived from an EMBL/GenBank/DDBJ whole genome shotgun (WGS) entry which is preliminary data.</text>
</comment>
<dbReference type="InterPro" id="IPR036388">
    <property type="entry name" value="WH-like_DNA-bd_sf"/>
</dbReference>
<dbReference type="Gene3D" id="1.10.10.10">
    <property type="entry name" value="Winged helix-like DNA-binding domain superfamily/Winged helix DNA-binding domain"/>
    <property type="match status" value="1"/>
</dbReference>
<keyword evidence="1" id="KW-0808">Transferase</keyword>
<dbReference type="InterPro" id="IPR016152">
    <property type="entry name" value="PTrfase/Anion_transptr"/>
</dbReference>
<dbReference type="SUPFAM" id="SSF55804">
    <property type="entry name" value="Phoshotransferase/anion transport protein"/>
    <property type="match status" value="1"/>
</dbReference>
<dbReference type="SUPFAM" id="SSF52794">
    <property type="entry name" value="PTS system IIB component-like"/>
    <property type="match status" value="1"/>
</dbReference>
<dbReference type="PROSITE" id="PS51099">
    <property type="entry name" value="PTS_EIIB_TYPE_2"/>
    <property type="match status" value="1"/>
</dbReference>
<dbReference type="InterPro" id="IPR002178">
    <property type="entry name" value="PTS_EIIA_type-2_dom"/>
</dbReference>
<dbReference type="InterPro" id="IPR011608">
    <property type="entry name" value="PRD"/>
</dbReference>
<dbReference type="InterPro" id="IPR036095">
    <property type="entry name" value="PTS_EIIB-like_sf"/>
</dbReference>
<feature type="domain" description="PTS EIIA type-2" evidence="6">
    <location>
        <begin position="560"/>
        <end position="703"/>
    </location>
</feature>
<gene>
    <name evidence="9" type="ORF">IC621_21950</name>
</gene>
<dbReference type="GO" id="GO:0006355">
    <property type="term" value="P:regulation of DNA-templated transcription"/>
    <property type="evidence" value="ECO:0007669"/>
    <property type="project" value="InterPro"/>
</dbReference>
<reference evidence="9" key="1">
    <citation type="submission" date="2020-09" db="EMBL/GenBank/DDBJ databases">
        <title>A novel bacterium of genus Bacillus, isolated from South China Sea.</title>
        <authorList>
            <person name="Huang H."/>
            <person name="Mo K."/>
            <person name="Hu Y."/>
        </authorList>
    </citation>
    <scope>NUCLEOTIDE SEQUENCE</scope>
    <source>
        <strain evidence="9">IB182487</strain>
    </source>
</reference>
<keyword evidence="10" id="KW-1185">Reference proteome</keyword>
<protein>
    <submittedName>
        <fullName evidence="9">BglG family transcription antiterminator</fullName>
    </submittedName>
</protein>
<evidence type="ECO:0000256" key="2">
    <source>
        <dbReference type="ARBA" id="ARBA00022737"/>
    </source>
</evidence>
<dbReference type="PANTHER" id="PTHR30185">
    <property type="entry name" value="CRYPTIC BETA-GLUCOSIDE BGL OPERON ANTITERMINATOR"/>
    <property type="match status" value="1"/>
</dbReference>
<evidence type="ECO:0000259" key="6">
    <source>
        <dbReference type="PROSITE" id="PS51094"/>
    </source>
</evidence>